<dbReference type="Proteomes" id="UP000240904">
    <property type="component" value="Unassembled WGS sequence"/>
</dbReference>
<accession>A0A2T3N0Q0</accession>
<gene>
    <name evidence="1" type="ORF">C9I89_08430</name>
</gene>
<organism evidence="1 2">
    <name type="scientific">Photobacterium lipolyticum</name>
    <dbReference type="NCBI Taxonomy" id="266810"/>
    <lineage>
        <taxon>Bacteria</taxon>
        <taxon>Pseudomonadati</taxon>
        <taxon>Pseudomonadota</taxon>
        <taxon>Gammaproteobacteria</taxon>
        <taxon>Vibrionales</taxon>
        <taxon>Vibrionaceae</taxon>
        <taxon>Photobacterium</taxon>
    </lineage>
</organism>
<dbReference type="EMBL" id="PYMC01000004">
    <property type="protein sequence ID" value="PSW05747.1"/>
    <property type="molecule type" value="Genomic_DNA"/>
</dbReference>
<keyword evidence="2" id="KW-1185">Reference proteome</keyword>
<dbReference type="Gene3D" id="3.40.50.300">
    <property type="entry name" value="P-loop containing nucleotide triphosphate hydrolases"/>
    <property type="match status" value="1"/>
</dbReference>
<dbReference type="PANTHER" id="PTHR32309:SF13">
    <property type="entry name" value="FERRIC ENTEROBACTIN TRANSPORT PROTEIN FEPE"/>
    <property type="match status" value="1"/>
</dbReference>
<reference evidence="1 2" key="1">
    <citation type="submission" date="2018-03" db="EMBL/GenBank/DDBJ databases">
        <title>Whole genome sequencing of Histamine producing bacteria.</title>
        <authorList>
            <person name="Butler K."/>
        </authorList>
    </citation>
    <scope>NUCLEOTIDE SEQUENCE [LARGE SCALE GENOMIC DNA]</scope>
    <source>
        <strain evidence="1 2">DSM 16190</strain>
    </source>
</reference>
<dbReference type="InterPro" id="IPR027417">
    <property type="entry name" value="P-loop_NTPase"/>
</dbReference>
<protein>
    <recommendedName>
        <fullName evidence="3">Chromosome partitioning protein ParA</fullName>
    </recommendedName>
</protein>
<evidence type="ECO:0000313" key="2">
    <source>
        <dbReference type="Proteomes" id="UP000240904"/>
    </source>
</evidence>
<name>A0A2T3N0Q0_9GAMM</name>
<dbReference type="GO" id="GO:0005886">
    <property type="term" value="C:plasma membrane"/>
    <property type="evidence" value="ECO:0007669"/>
    <property type="project" value="TreeGrafter"/>
</dbReference>
<evidence type="ECO:0000313" key="1">
    <source>
        <dbReference type="EMBL" id="PSW05747.1"/>
    </source>
</evidence>
<dbReference type="SUPFAM" id="SSF52540">
    <property type="entry name" value="P-loop containing nucleoside triphosphate hydrolases"/>
    <property type="match status" value="1"/>
</dbReference>
<dbReference type="GO" id="GO:0004713">
    <property type="term" value="F:protein tyrosine kinase activity"/>
    <property type="evidence" value="ECO:0007669"/>
    <property type="project" value="TreeGrafter"/>
</dbReference>
<proteinExistence type="predicted"/>
<sequence>MNVAHYQQEIEQLYSRTLAQGIRSMAICSALPQQGATTILRVLAQRNVLAGHSTLLVDLNTVSPGILKVIDLPCESTLSLGKKTPLNAVIPCLSTPQLVSFTDCDSVFNGIGIPKDKSSLLRLREPEVLRQLIQSWLQEYDTVLIDTTALLATDGHAVPAQQVASACDACLLVVLSGHCTQAQIVDAIERLNHQQANLVGTVMNDQYQPKLIDELKRELNRINGQLPRFVRWANRKLNGLSLLSMDI</sequence>
<comment type="caution">
    <text evidence="1">The sequence shown here is derived from an EMBL/GenBank/DDBJ whole genome shotgun (WGS) entry which is preliminary data.</text>
</comment>
<evidence type="ECO:0008006" key="3">
    <source>
        <dbReference type="Google" id="ProtNLM"/>
    </source>
</evidence>
<dbReference type="OrthoDB" id="5812594at2"/>
<dbReference type="AlphaFoldDB" id="A0A2T3N0Q0"/>
<dbReference type="InterPro" id="IPR050445">
    <property type="entry name" value="Bact_polysacc_biosynth/exp"/>
</dbReference>
<dbReference type="PANTHER" id="PTHR32309">
    <property type="entry name" value="TYROSINE-PROTEIN KINASE"/>
    <property type="match status" value="1"/>
</dbReference>
<dbReference type="RefSeq" id="WP_107282899.1">
    <property type="nucleotide sequence ID" value="NZ_PYMC01000004.1"/>
</dbReference>